<protein>
    <recommendedName>
        <fullName evidence="13">THAP-type domain-containing protein</fullName>
    </recommendedName>
</protein>
<keyword evidence="8 12" id="KW-0238">DNA-binding</keyword>
<evidence type="ECO:0000256" key="2">
    <source>
        <dbReference type="ARBA" id="ARBA00006177"/>
    </source>
</evidence>
<evidence type="ECO:0000256" key="5">
    <source>
        <dbReference type="ARBA" id="ARBA00022833"/>
    </source>
</evidence>
<dbReference type="SMART" id="SM00692">
    <property type="entry name" value="DM3"/>
    <property type="match status" value="1"/>
</dbReference>
<keyword evidence="11" id="KW-0131">Cell cycle</keyword>
<reference evidence="14" key="1">
    <citation type="submission" date="2021-12" db="EMBL/GenBank/DDBJ databases">
        <authorList>
            <person name="King R."/>
        </authorList>
    </citation>
    <scope>NUCLEOTIDE SEQUENCE</scope>
</reference>
<comment type="subcellular location">
    <subcellularLocation>
        <location evidence="1">Nucleus</location>
        <location evidence="1">Nucleoplasm</location>
    </subcellularLocation>
</comment>
<feature type="domain" description="THAP-type" evidence="13">
    <location>
        <begin position="1"/>
        <end position="99"/>
    </location>
</feature>
<evidence type="ECO:0000256" key="10">
    <source>
        <dbReference type="ARBA" id="ARBA00023242"/>
    </source>
</evidence>
<evidence type="ECO:0000256" key="4">
    <source>
        <dbReference type="ARBA" id="ARBA00022771"/>
    </source>
</evidence>
<dbReference type="GO" id="GO:0043565">
    <property type="term" value="F:sequence-specific DNA binding"/>
    <property type="evidence" value="ECO:0007669"/>
    <property type="project" value="InterPro"/>
</dbReference>
<keyword evidence="3" id="KW-0479">Metal-binding</keyword>
<evidence type="ECO:0000313" key="14">
    <source>
        <dbReference type="EMBL" id="CAH0558294.1"/>
    </source>
</evidence>
<dbReference type="Pfam" id="PF05485">
    <property type="entry name" value="THAP"/>
    <property type="match status" value="1"/>
</dbReference>
<name>A0A9P0B9W2_BRAAE</name>
<dbReference type="OrthoDB" id="6764673at2759"/>
<evidence type="ECO:0000256" key="3">
    <source>
        <dbReference type="ARBA" id="ARBA00022723"/>
    </source>
</evidence>
<dbReference type="Proteomes" id="UP001154078">
    <property type="component" value="Chromosome 5"/>
</dbReference>
<dbReference type="InterPro" id="IPR038441">
    <property type="entry name" value="THAP_Znf_sf"/>
</dbReference>
<keyword evidence="10" id="KW-0539">Nucleus</keyword>
<dbReference type="GO" id="GO:0005654">
    <property type="term" value="C:nucleoplasm"/>
    <property type="evidence" value="ECO:0007669"/>
    <property type="project" value="UniProtKB-SubCell"/>
</dbReference>
<keyword evidence="7" id="KW-0175">Coiled coil</keyword>
<dbReference type="SMART" id="SM00980">
    <property type="entry name" value="THAP"/>
    <property type="match status" value="1"/>
</dbReference>
<gene>
    <name evidence="14" type="ORF">MELIAE_LOCUS8800</name>
</gene>
<keyword evidence="15" id="KW-1185">Reference proteome</keyword>
<evidence type="ECO:0000256" key="12">
    <source>
        <dbReference type="PROSITE-ProRule" id="PRU00309"/>
    </source>
</evidence>
<dbReference type="Gene3D" id="6.20.210.20">
    <property type="entry name" value="THAP domain"/>
    <property type="match status" value="1"/>
</dbReference>
<dbReference type="PANTHER" id="PTHR46600">
    <property type="entry name" value="THAP DOMAIN-CONTAINING"/>
    <property type="match status" value="1"/>
</dbReference>
<dbReference type="PROSITE" id="PS50950">
    <property type="entry name" value="ZF_THAP"/>
    <property type="match status" value="1"/>
</dbReference>
<dbReference type="InterPro" id="IPR026516">
    <property type="entry name" value="THAP1/10"/>
</dbReference>
<keyword evidence="4 12" id="KW-0863">Zinc-finger</keyword>
<keyword evidence="9" id="KW-0804">Transcription</keyword>
<evidence type="ECO:0000259" key="13">
    <source>
        <dbReference type="PROSITE" id="PS50950"/>
    </source>
</evidence>
<dbReference type="GO" id="GO:0008270">
    <property type="term" value="F:zinc ion binding"/>
    <property type="evidence" value="ECO:0007669"/>
    <property type="project" value="UniProtKB-KW"/>
</dbReference>
<sequence length="426" mass="48546">MKSCAVPQCNHLTYRSSLRSGVKVKRSMFKVPSDVQRFKKWQIAIPNRILTSSHFVCIKHFEEHDIIRKYIRHDVNGRLIAEVMYKRPRLTESAVPTIFDEANEEKTFEGCDGFAIYKTHAASSKTAHDHSYSSIHESGVPMTNTTTFDISPVTISAGSSRSQHPVACLKSLPKPWVVGQLSALSNGDQCLLLLHPEVAKKRGGIEIPVTFGRLGTVTVDNQKNLRYFVHGNLFGNDEGNLRQKLYSLADLPDILSEFQRVKLCGGIGEVDIHFLPLDKSFKNYVDEWHHIECSLICSKPRCDSCSKLRRIVLQRGRRSNTTNLAIQEEDSNEEFDIAETILQKERSNTTNLEIKEENFSEEFDIAETILQKERNNTTSLEIKEEYSSEELDVADTILQKEKRSNTTNLAIKEEDFNEEYDIAIYP</sequence>
<evidence type="ECO:0000256" key="6">
    <source>
        <dbReference type="ARBA" id="ARBA00023015"/>
    </source>
</evidence>
<evidence type="ECO:0000313" key="15">
    <source>
        <dbReference type="Proteomes" id="UP001154078"/>
    </source>
</evidence>
<dbReference type="InterPro" id="IPR006612">
    <property type="entry name" value="THAP_Znf"/>
</dbReference>
<evidence type="ECO:0000256" key="8">
    <source>
        <dbReference type="ARBA" id="ARBA00023125"/>
    </source>
</evidence>
<dbReference type="PANTHER" id="PTHR46600:SF1">
    <property type="entry name" value="THAP DOMAIN-CONTAINING PROTEIN 1"/>
    <property type="match status" value="1"/>
</dbReference>
<evidence type="ECO:0000256" key="11">
    <source>
        <dbReference type="ARBA" id="ARBA00023306"/>
    </source>
</evidence>
<organism evidence="14 15">
    <name type="scientific">Brassicogethes aeneus</name>
    <name type="common">Rape pollen beetle</name>
    <name type="synonym">Meligethes aeneus</name>
    <dbReference type="NCBI Taxonomy" id="1431903"/>
    <lineage>
        <taxon>Eukaryota</taxon>
        <taxon>Metazoa</taxon>
        <taxon>Ecdysozoa</taxon>
        <taxon>Arthropoda</taxon>
        <taxon>Hexapoda</taxon>
        <taxon>Insecta</taxon>
        <taxon>Pterygota</taxon>
        <taxon>Neoptera</taxon>
        <taxon>Endopterygota</taxon>
        <taxon>Coleoptera</taxon>
        <taxon>Polyphaga</taxon>
        <taxon>Cucujiformia</taxon>
        <taxon>Nitidulidae</taxon>
        <taxon>Meligethinae</taxon>
        <taxon>Brassicogethes</taxon>
    </lineage>
</organism>
<keyword evidence="5" id="KW-0862">Zinc</keyword>
<keyword evidence="6" id="KW-0805">Transcription regulation</keyword>
<comment type="similarity">
    <text evidence="2">Belongs to the THAP1 family.</text>
</comment>
<evidence type="ECO:0000256" key="9">
    <source>
        <dbReference type="ARBA" id="ARBA00023163"/>
    </source>
</evidence>
<evidence type="ECO:0000256" key="7">
    <source>
        <dbReference type="ARBA" id="ARBA00023054"/>
    </source>
</evidence>
<evidence type="ECO:0000256" key="1">
    <source>
        <dbReference type="ARBA" id="ARBA00004642"/>
    </source>
</evidence>
<dbReference type="SUPFAM" id="SSF57716">
    <property type="entry name" value="Glucocorticoid receptor-like (DNA-binding domain)"/>
    <property type="match status" value="1"/>
</dbReference>
<accession>A0A9P0B9W2</accession>
<dbReference type="EMBL" id="OV121136">
    <property type="protein sequence ID" value="CAH0558294.1"/>
    <property type="molecule type" value="Genomic_DNA"/>
</dbReference>
<proteinExistence type="inferred from homology"/>
<dbReference type="AlphaFoldDB" id="A0A9P0B9W2"/>